<feature type="region of interest" description="Disordered" evidence="1">
    <location>
        <begin position="67"/>
        <end position="88"/>
    </location>
</feature>
<feature type="domain" description="DUF4349" evidence="4">
    <location>
        <begin position="88"/>
        <end position="295"/>
    </location>
</feature>
<feature type="chain" id="PRO_5046336164" description="DUF4349 domain-containing protein" evidence="3">
    <location>
        <begin position="38"/>
        <end position="343"/>
    </location>
</feature>
<evidence type="ECO:0000259" key="4">
    <source>
        <dbReference type="Pfam" id="PF14257"/>
    </source>
</evidence>
<keyword evidence="3" id="KW-0732">Signal</keyword>
<feature type="compositionally biased region" description="Low complexity" evidence="1">
    <location>
        <begin position="67"/>
        <end position="83"/>
    </location>
</feature>
<evidence type="ECO:0000256" key="1">
    <source>
        <dbReference type="SAM" id="MobiDB-lite"/>
    </source>
</evidence>
<keyword evidence="6" id="KW-1185">Reference proteome</keyword>
<evidence type="ECO:0000256" key="2">
    <source>
        <dbReference type="SAM" id="Phobius"/>
    </source>
</evidence>
<organism evidence="5 6">
    <name type="scientific">Agromyces salentinus</name>
    <dbReference type="NCBI Taxonomy" id="269421"/>
    <lineage>
        <taxon>Bacteria</taxon>
        <taxon>Bacillati</taxon>
        <taxon>Actinomycetota</taxon>
        <taxon>Actinomycetes</taxon>
        <taxon>Micrococcales</taxon>
        <taxon>Microbacteriaceae</taxon>
        <taxon>Agromyces</taxon>
    </lineage>
</organism>
<evidence type="ECO:0000313" key="6">
    <source>
        <dbReference type="Proteomes" id="UP001501746"/>
    </source>
</evidence>
<feature type="signal peptide" evidence="3">
    <location>
        <begin position="1"/>
        <end position="37"/>
    </location>
</feature>
<keyword evidence="2" id="KW-1133">Transmembrane helix</keyword>
<proteinExistence type="predicted"/>
<feature type="compositionally biased region" description="Basic and acidic residues" evidence="1">
    <location>
        <begin position="307"/>
        <end position="329"/>
    </location>
</feature>
<sequence>MRATQRIVPPRTSLRFASSAALALVAAALLGGCSMGAGSDAASTAVDPAIEAPMPDQAPEQFAGGAELGEASDADGGAEAGAEAPEDRSVVTTGWVAITVEDPVAAAADVAELTARADGRVDDRTERPGTDTQSASASLVIRVPSDGLDAVLDELRDLGDVTSVQLSATDVTVAHQDLEARIGALTASVTRMRALLAEAADIGDLIAIESELTTRQGELDGLTQQRAQLDDQIAYSTVSVELGTEDTAPSPAPEGFWGGLVAGWTGLLWFLGWLGVALGVILPWVLAATVVVAIVLGIVRLAQAPARRREREAGAARDPEAGAAREREAVAASTTGDDPTPRA</sequence>
<dbReference type="InterPro" id="IPR025645">
    <property type="entry name" value="DUF4349"/>
</dbReference>
<keyword evidence="2" id="KW-0472">Membrane</keyword>
<comment type="caution">
    <text evidence="5">The sequence shown here is derived from an EMBL/GenBank/DDBJ whole genome shotgun (WGS) entry which is preliminary data.</text>
</comment>
<dbReference type="EMBL" id="BAAANK010000006">
    <property type="protein sequence ID" value="GAA1837489.1"/>
    <property type="molecule type" value="Genomic_DNA"/>
</dbReference>
<protein>
    <recommendedName>
        <fullName evidence="4">DUF4349 domain-containing protein</fullName>
    </recommendedName>
</protein>
<feature type="region of interest" description="Disordered" evidence="1">
    <location>
        <begin position="307"/>
        <end position="343"/>
    </location>
</feature>
<accession>A0ABN2MTJ8</accession>
<dbReference type="PROSITE" id="PS51257">
    <property type="entry name" value="PROKAR_LIPOPROTEIN"/>
    <property type="match status" value="1"/>
</dbReference>
<reference evidence="5 6" key="1">
    <citation type="journal article" date="2019" name="Int. J. Syst. Evol. Microbiol.">
        <title>The Global Catalogue of Microorganisms (GCM) 10K type strain sequencing project: providing services to taxonomists for standard genome sequencing and annotation.</title>
        <authorList>
            <consortium name="The Broad Institute Genomics Platform"/>
            <consortium name="The Broad Institute Genome Sequencing Center for Infectious Disease"/>
            <person name="Wu L."/>
            <person name="Ma J."/>
        </authorList>
    </citation>
    <scope>NUCLEOTIDE SEQUENCE [LARGE SCALE GENOMIC DNA]</scope>
    <source>
        <strain evidence="5 6">JCM 14323</strain>
    </source>
</reference>
<name>A0ABN2MTJ8_9MICO</name>
<gene>
    <name evidence="5" type="ORF">GCM10009750_23270</name>
</gene>
<keyword evidence="2" id="KW-0812">Transmembrane</keyword>
<evidence type="ECO:0000313" key="5">
    <source>
        <dbReference type="EMBL" id="GAA1837489.1"/>
    </source>
</evidence>
<dbReference type="Proteomes" id="UP001501746">
    <property type="component" value="Unassembled WGS sequence"/>
</dbReference>
<dbReference type="RefSeq" id="WP_157427273.1">
    <property type="nucleotide sequence ID" value="NZ_BAAANK010000006.1"/>
</dbReference>
<dbReference type="Pfam" id="PF14257">
    <property type="entry name" value="DUF4349"/>
    <property type="match status" value="1"/>
</dbReference>
<evidence type="ECO:0000256" key="3">
    <source>
        <dbReference type="SAM" id="SignalP"/>
    </source>
</evidence>
<feature type="transmembrane region" description="Helical" evidence="2">
    <location>
        <begin position="267"/>
        <end position="299"/>
    </location>
</feature>